<evidence type="ECO:0000313" key="3">
    <source>
        <dbReference type="Proteomes" id="UP000436016"/>
    </source>
</evidence>
<gene>
    <name evidence="2" type="ORF">GSH16_01260</name>
</gene>
<dbReference type="AlphaFoldDB" id="A0A6B0TI69"/>
<reference evidence="2 3" key="1">
    <citation type="submission" date="2019-12" db="EMBL/GenBank/DDBJ databases">
        <title>Strain KN286 was isolated from seawater, which was collected from Caroline Seamount in the tropical western Pacific.</title>
        <authorList>
            <person name="Wang Q."/>
        </authorList>
    </citation>
    <scope>NUCLEOTIDE SEQUENCE [LARGE SCALE GENOMIC DNA]</scope>
    <source>
        <strain evidence="2 3">KN286</strain>
    </source>
</reference>
<protein>
    <submittedName>
        <fullName evidence="2">VOC family protein</fullName>
    </submittedName>
</protein>
<keyword evidence="3" id="KW-1185">Reference proteome</keyword>
<dbReference type="Gene3D" id="3.10.180.10">
    <property type="entry name" value="2,3-Dihydroxybiphenyl 1,2-Dioxygenase, domain 1"/>
    <property type="match status" value="1"/>
</dbReference>
<organism evidence="2 3">
    <name type="scientific">Oceanomicrobium pacificus</name>
    <dbReference type="NCBI Taxonomy" id="2692916"/>
    <lineage>
        <taxon>Bacteria</taxon>
        <taxon>Pseudomonadati</taxon>
        <taxon>Pseudomonadota</taxon>
        <taxon>Alphaproteobacteria</taxon>
        <taxon>Rhodobacterales</taxon>
        <taxon>Paracoccaceae</taxon>
        <taxon>Oceanomicrobium</taxon>
    </lineage>
</organism>
<feature type="domain" description="Glyoxalase-like" evidence="1">
    <location>
        <begin position="9"/>
        <end position="170"/>
    </location>
</feature>
<dbReference type="RefSeq" id="WP_160851110.1">
    <property type="nucleotide sequence ID" value="NZ_WUWG01000001.1"/>
</dbReference>
<dbReference type="InterPro" id="IPR029068">
    <property type="entry name" value="Glyas_Bleomycin-R_OHBP_Dase"/>
</dbReference>
<comment type="caution">
    <text evidence="2">The sequence shown here is derived from an EMBL/GenBank/DDBJ whole genome shotgun (WGS) entry which is preliminary data.</text>
</comment>
<sequence length="213" mass="23102">MTGPSLPRIDHLVFTAGSLAAGRDWMSDRLARPPCGGGQHPQMGTHNALWRIGDHYLEVIAIDPDAPPPGRPRWFALDELDTDAPVRLATWVAEVPDPVNGPEAQALGHWPVLDLHRGDLNWRLTVPDDGQMRASGAAPYLISWPEDAARPGLSLPDQGLALDRLELDGPPPFCECLHASGLDRLVALSEAPRPKLTARLSEGRTGAVFIFES</sequence>
<dbReference type="Proteomes" id="UP000436016">
    <property type="component" value="Unassembled WGS sequence"/>
</dbReference>
<evidence type="ECO:0000313" key="2">
    <source>
        <dbReference type="EMBL" id="MXU64057.1"/>
    </source>
</evidence>
<dbReference type="SUPFAM" id="SSF54593">
    <property type="entry name" value="Glyoxalase/Bleomycin resistance protein/Dihydroxybiphenyl dioxygenase"/>
    <property type="match status" value="1"/>
</dbReference>
<dbReference type="EMBL" id="WUWG01000001">
    <property type="protein sequence ID" value="MXU64057.1"/>
    <property type="molecule type" value="Genomic_DNA"/>
</dbReference>
<dbReference type="Pfam" id="PF13468">
    <property type="entry name" value="Glyoxalase_3"/>
    <property type="match status" value="1"/>
</dbReference>
<evidence type="ECO:0000259" key="1">
    <source>
        <dbReference type="Pfam" id="PF13468"/>
    </source>
</evidence>
<proteinExistence type="predicted"/>
<accession>A0A6B0TI69</accession>
<name>A0A6B0TI69_9RHOB</name>
<dbReference type="InterPro" id="IPR025870">
    <property type="entry name" value="Glyoxalase-like_dom"/>
</dbReference>